<dbReference type="Gramene" id="Al_scaffold_0001_21">
    <property type="protein sequence ID" value="Al_scaffold_0001_21"/>
    <property type="gene ID" value="Al_scaffold_0001_21"/>
</dbReference>
<evidence type="ECO:0000313" key="2">
    <source>
        <dbReference type="EMBL" id="EFH68289.1"/>
    </source>
</evidence>
<feature type="region of interest" description="Disordered" evidence="1">
    <location>
        <begin position="1"/>
        <end position="36"/>
    </location>
</feature>
<dbReference type="Gene3D" id="2.40.160.210">
    <property type="entry name" value="Acyl-CoA thioesterase, double hotdog domain"/>
    <property type="match status" value="1"/>
</dbReference>
<proteinExistence type="predicted"/>
<evidence type="ECO:0000256" key="1">
    <source>
        <dbReference type="SAM" id="MobiDB-lite"/>
    </source>
</evidence>
<dbReference type="Proteomes" id="UP000008694">
    <property type="component" value="Unassembled WGS sequence"/>
</dbReference>
<dbReference type="AlphaFoldDB" id="D7KP45"/>
<sequence>MSRLFRAPNQRLRQRKFEQQGFDHQESTMPSVPDPDTLLSLEELRERRITDPHLPRSYRNMFLNLLY</sequence>
<evidence type="ECO:0000313" key="3">
    <source>
        <dbReference type="Proteomes" id="UP000008694"/>
    </source>
</evidence>
<name>D7KP45_ARALL</name>
<dbReference type="STRING" id="81972.D7KP45"/>
<reference evidence="3" key="1">
    <citation type="journal article" date="2011" name="Nat. Genet.">
        <title>The Arabidopsis lyrata genome sequence and the basis of rapid genome size change.</title>
        <authorList>
            <person name="Hu T.T."/>
            <person name="Pattyn P."/>
            <person name="Bakker E.G."/>
            <person name="Cao J."/>
            <person name="Cheng J.-F."/>
            <person name="Clark R.M."/>
            <person name="Fahlgren N."/>
            <person name="Fawcett J.A."/>
            <person name="Grimwood J."/>
            <person name="Gundlach H."/>
            <person name="Haberer G."/>
            <person name="Hollister J.D."/>
            <person name="Ossowski S."/>
            <person name="Ottilar R.P."/>
            <person name="Salamov A.A."/>
            <person name="Schneeberger K."/>
            <person name="Spannagl M."/>
            <person name="Wang X."/>
            <person name="Yang L."/>
            <person name="Nasrallah M.E."/>
            <person name="Bergelson J."/>
            <person name="Carrington J.C."/>
            <person name="Gaut B.S."/>
            <person name="Schmutz J."/>
            <person name="Mayer K.F.X."/>
            <person name="Van de Peer Y."/>
            <person name="Grigoriev I.V."/>
            <person name="Nordborg M."/>
            <person name="Weigel D."/>
            <person name="Guo Y.-L."/>
        </authorList>
    </citation>
    <scope>NUCLEOTIDE SEQUENCE [LARGE SCALE GENOMIC DNA]</scope>
    <source>
        <strain evidence="3">cv. MN47</strain>
    </source>
</reference>
<organism evidence="3">
    <name type="scientific">Arabidopsis lyrata subsp. lyrata</name>
    <name type="common">Lyre-leaved rock-cress</name>
    <dbReference type="NCBI Taxonomy" id="81972"/>
    <lineage>
        <taxon>Eukaryota</taxon>
        <taxon>Viridiplantae</taxon>
        <taxon>Streptophyta</taxon>
        <taxon>Embryophyta</taxon>
        <taxon>Tracheophyta</taxon>
        <taxon>Spermatophyta</taxon>
        <taxon>Magnoliopsida</taxon>
        <taxon>eudicotyledons</taxon>
        <taxon>Gunneridae</taxon>
        <taxon>Pentapetalae</taxon>
        <taxon>rosids</taxon>
        <taxon>malvids</taxon>
        <taxon>Brassicales</taxon>
        <taxon>Brassicaceae</taxon>
        <taxon>Camelineae</taxon>
        <taxon>Arabidopsis</taxon>
    </lineage>
</organism>
<feature type="compositionally biased region" description="Basic and acidic residues" evidence="1">
    <location>
        <begin position="15"/>
        <end position="26"/>
    </location>
</feature>
<dbReference type="HOGENOM" id="CLU_2815848_0_0_1"/>
<protein>
    <submittedName>
        <fullName evidence="2">Predicted protein</fullName>
    </submittedName>
</protein>
<gene>
    <name evidence="2" type="ORF">ARALYDRAFT_677698</name>
</gene>
<dbReference type="EMBL" id="GL348713">
    <property type="protein sequence ID" value="EFH68289.1"/>
    <property type="molecule type" value="Genomic_DNA"/>
</dbReference>
<keyword evidence="3" id="KW-1185">Reference proteome</keyword>
<accession>D7KP45</accession>
<dbReference type="InterPro" id="IPR042171">
    <property type="entry name" value="Acyl-CoA_hotdog"/>
</dbReference>